<feature type="transmembrane region" description="Helical" evidence="3">
    <location>
        <begin position="342"/>
        <end position="368"/>
    </location>
</feature>
<dbReference type="InterPro" id="IPR011701">
    <property type="entry name" value="MFS"/>
</dbReference>
<dbReference type="AlphaFoldDB" id="A0A5P8N8I9"/>
<dbReference type="EMBL" id="MK890617">
    <property type="protein sequence ID" value="QFR37122.1"/>
    <property type="molecule type" value="Genomic_DNA"/>
</dbReference>
<keyword evidence="3" id="KW-0472">Membrane</keyword>
<evidence type="ECO:0000256" key="3">
    <source>
        <dbReference type="SAM" id="Phobius"/>
    </source>
</evidence>
<dbReference type="InterPro" id="IPR050327">
    <property type="entry name" value="Proton-linked_MCT"/>
</dbReference>
<keyword evidence="3" id="KW-0812">Transmembrane</keyword>
<feature type="transmembrane region" description="Helical" evidence="3">
    <location>
        <begin position="64"/>
        <end position="83"/>
    </location>
</feature>
<protein>
    <submittedName>
        <fullName evidence="4">MFS transporter</fullName>
    </submittedName>
</protein>
<feature type="transmembrane region" description="Helical" evidence="3">
    <location>
        <begin position="414"/>
        <end position="436"/>
    </location>
</feature>
<evidence type="ECO:0000313" key="4">
    <source>
        <dbReference type="EMBL" id="QFR37122.1"/>
    </source>
</evidence>
<keyword evidence="3" id="KW-1133">Transmembrane helix</keyword>
<evidence type="ECO:0000256" key="2">
    <source>
        <dbReference type="ARBA" id="ARBA00006727"/>
    </source>
</evidence>
<feature type="transmembrane region" description="Helical" evidence="3">
    <location>
        <begin position="318"/>
        <end position="336"/>
    </location>
</feature>
<feature type="transmembrane region" description="Helical" evidence="3">
    <location>
        <begin position="279"/>
        <end position="297"/>
    </location>
</feature>
<feature type="transmembrane region" description="Helical" evidence="3">
    <location>
        <begin position="24"/>
        <end position="44"/>
    </location>
</feature>
<dbReference type="PANTHER" id="PTHR11360:SF319">
    <property type="entry name" value="MAJOR FACILITATOR SUPERFAMILY (MFS) PROFILE DOMAIN-CONTAINING PROTEIN"/>
    <property type="match status" value="1"/>
</dbReference>
<dbReference type="InterPro" id="IPR036259">
    <property type="entry name" value="MFS_trans_sf"/>
</dbReference>
<gene>
    <name evidence="4" type="ORF">g3307</name>
</gene>
<evidence type="ECO:0000256" key="1">
    <source>
        <dbReference type="ARBA" id="ARBA00004141"/>
    </source>
</evidence>
<dbReference type="Gene3D" id="1.20.1250.20">
    <property type="entry name" value="MFS general substrate transporter like domains"/>
    <property type="match status" value="2"/>
</dbReference>
<feature type="transmembrane region" description="Helical" evidence="3">
    <location>
        <begin position="90"/>
        <end position="109"/>
    </location>
</feature>
<comment type="similarity">
    <text evidence="2">Belongs to the major facilitator superfamily. Monocarboxylate porter (TC 2.A.1.13) family.</text>
</comment>
<organism evidence="4">
    <name type="scientific">Cyberlindnera americana</name>
    <dbReference type="NCBI Taxonomy" id="36016"/>
    <lineage>
        <taxon>Eukaryota</taxon>
        <taxon>Fungi</taxon>
        <taxon>Dikarya</taxon>
        <taxon>Ascomycota</taxon>
        <taxon>Saccharomycotina</taxon>
        <taxon>Saccharomycetes</taxon>
        <taxon>Phaffomycetales</taxon>
        <taxon>Phaffomycetaceae</taxon>
        <taxon>Cyberlindnera</taxon>
    </lineage>
</organism>
<dbReference type="Pfam" id="PF07690">
    <property type="entry name" value="MFS_1"/>
    <property type="match status" value="1"/>
</dbReference>
<feature type="transmembrane region" description="Helical" evidence="3">
    <location>
        <begin position="184"/>
        <end position="204"/>
    </location>
</feature>
<dbReference type="PANTHER" id="PTHR11360">
    <property type="entry name" value="MONOCARBOXYLATE TRANSPORTER"/>
    <property type="match status" value="1"/>
</dbReference>
<proteinExistence type="inferred from homology"/>
<accession>A0A5P8N8I9</accession>
<sequence length="448" mass="49380">MDKNECVIEVEADKDDFPEGGKGWLVVGGCVCISFSTFGMINSYGCFQTYYETELFPEVSSSKLSIIGACQASIIYCLTPLLLPLVYSFGIRNILSLGATLIIISFFGLSTTKEGELWKCYFFQAVMFSIGSSLLFPPIMFSPIEWFKRRRATALGMSMCGVSLGGMIWPIIFKNMINKYGFGWTTRAIAFVYIPVTIGAIIMIPQTLEPQFIHKEETISNSRYSKAKVQSLSSTYKNLIKSWINQTSDLKYDTMLISNLLGMFGSYPAIFYLDYFATIISPGTTVTTYLLVIFNAMGGPGRVLPGIISDKIGRCNTLIICFCIASISILAMWIPSIKFETISVFAVFVGIFGFFIGPSFSLYPACFAQVFGTNGSEARLGFMLFTSFPGPILGCLIAGSFIPKGSSTDKVLNSFYKLTIYSGTVIFVCGVILLVVRLSITRKPLAFV</sequence>
<dbReference type="GO" id="GO:0016020">
    <property type="term" value="C:membrane"/>
    <property type="evidence" value="ECO:0007669"/>
    <property type="project" value="UniProtKB-SubCell"/>
</dbReference>
<feature type="transmembrane region" description="Helical" evidence="3">
    <location>
        <begin position="380"/>
        <end position="402"/>
    </location>
</feature>
<dbReference type="SUPFAM" id="SSF103473">
    <property type="entry name" value="MFS general substrate transporter"/>
    <property type="match status" value="1"/>
</dbReference>
<name>A0A5P8N8I9_9ASCO</name>
<feature type="transmembrane region" description="Helical" evidence="3">
    <location>
        <begin position="121"/>
        <end position="141"/>
    </location>
</feature>
<feature type="transmembrane region" description="Helical" evidence="3">
    <location>
        <begin position="153"/>
        <end position="172"/>
    </location>
</feature>
<comment type="subcellular location">
    <subcellularLocation>
        <location evidence="1">Membrane</location>
        <topology evidence="1">Multi-pass membrane protein</topology>
    </subcellularLocation>
</comment>
<reference evidence="4" key="1">
    <citation type="journal article" date="2019" name="Front. Microbiol.">
        <title>An Overview of Genes From Cyberlindnera americana, a Symbiont Yeast Isolated From the Gut of the Bark Beetle Dendroctonus rhizophagus (Curculionidae: Scolytinae), Involved in the Detoxification Process Using Genome and Transcriptome Data.</title>
        <authorList>
            <person name="Soto-Robles L.V."/>
            <person name="Torres-Banda V."/>
            <person name="Rivera-Orduna F.N."/>
            <person name="Curiel-Quesada E."/>
            <person name="Hidalgo-Lara M.E."/>
            <person name="Zuniga G."/>
        </authorList>
    </citation>
    <scope>NUCLEOTIDE SEQUENCE</scope>
    <source>
        <strain evidence="4">ChDrAdgY46</strain>
    </source>
</reference>
<feature type="transmembrane region" description="Helical" evidence="3">
    <location>
        <begin position="256"/>
        <end position="273"/>
    </location>
</feature>
<dbReference type="GO" id="GO:0022857">
    <property type="term" value="F:transmembrane transporter activity"/>
    <property type="evidence" value="ECO:0007669"/>
    <property type="project" value="InterPro"/>
</dbReference>